<evidence type="ECO:0000256" key="6">
    <source>
        <dbReference type="SAM" id="SignalP"/>
    </source>
</evidence>
<feature type="chain" id="PRO_5006458191" description="Platelet-derived growth factor (PDGF) family profile domain-containing protein" evidence="6">
    <location>
        <begin position="30"/>
        <end position="329"/>
    </location>
</feature>
<keyword evidence="9" id="KW-1185">Reference proteome</keyword>
<keyword evidence="3" id="KW-0497">Mitogen</keyword>
<dbReference type="FunCoup" id="B4N2K6">
    <property type="interactions" value="45"/>
</dbReference>
<reference evidence="8 9" key="1">
    <citation type="journal article" date="2007" name="Nature">
        <title>Evolution of genes and genomes on the Drosophila phylogeny.</title>
        <authorList>
            <consortium name="Drosophila 12 Genomes Consortium"/>
            <person name="Clark A.G."/>
            <person name="Eisen M.B."/>
            <person name="Smith D.R."/>
            <person name="Bergman C.M."/>
            <person name="Oliver B."/>
            <person name="Markow T.A."/>
            <person name="Kaufman T.C."/>
            <person name="Kellis M."/>
            <person name="Gelbart W."/>
            <person name="Iyer V.N."/>
            <person name="Pollard D.A."/>
            <person name="Sackton T.B."/>
            <person name="Larracuente A.M."/>
            <person name="Singh N.D."/>
            <person name="Abad J.P."/>
            <person name="Abt D.N."/>
            <person name="Adryan B."/>
            <person name="Aguade M."/>
            <person name="Akashi H."/>
            <person name="Anderson W.W."/>
            <person name="Aquadro C.F."/>
            <person name="Ardell D.H."/>
            <person name="Arguello R."/>
            <person name="Artieri C.G."/>
            <person name="Barbash D.A."/>
            <person name="Barker D."/>
            <person name="Barsanti P."/>
            <person name="Batterham P."/>
            <person name="Batzoglou S."/>
            <person name="Begun D."/>
            <person name="Bhutkar A."/>
            <person name="Blanco E."/>
            <person name="Bosak S.A."/>
            <person name="Bradley R.K."/>
            <person name="Brand A.D."/>
            <person name="Brent M.R."/>
            <person name="Brooks A.N."/>
            <person name="Brown R.H."/>
            <person name="Butlin R.K."/>
            <person name="Caggese C."/>
            <person name="Calvi B.R."/>
            <person name="Bernardo de Carvalho A."/>
            <person name="Caspi A."/>
            <person name="Castrezana S."/>
            <person name="Celniker S.E."/>
            <person name="Chang J.L."/>
            <person name="Chapple C."/>
            <person name="Chatterji S."/>
            <person name="Chinwalla A."/>
            <person name="Civetta A."/>
            <person name="Clifton S.W."/>
            <person name="Comeron J.M."/>
            <person name="Costello J.C."/>
            <person name="Coyne J.A."/>
            <person name="Daub J."/>
            <person name="David R.G."/>
            <person name="Delcher A.L."/>
            <person name="Delehaunty K."/>
            <person name="Do C.B."/>
            <person name="Ebling H."/>
            <person name="Edwards K."/>
            <person name="Eickbush T."/>
            <person name="Evans J.D."/>
            <person name="Filipski A."/>
            <person name="Findeiss S."/>
            <person name="Freyhult E."/>
            <person name="Fulton L."/>
            <person name="Fulton R."/>
            <person name="Garcia A.C."/>
            <person name="Gardiner A."/>
            <person name="Garfield D.A."/>
            <person name="Garvin B.E."/>
            <person name="Gibson G."/>
            <person name="Gilbert D."/>
            <person name="Gnerre S."/>
            <person name="Godfrey J."/>
            <person name="Good R."/>
            <person name="Gotea V."/>
            <person name="Gravely B."/>
            <person name="Greenberg A.J."/>
            <person name="Griffiths-Jones S."/>
            <person name="Gross S."/>
            <person name="Guigo R."/>
            <person name="Gustafson E.A."/>
            <person name="Haerty W."/>
            <person name="Hahn M.W."/>
            <person name="Halligan D.L."/>
            <person name="Halpern A.L."/>
            <person name="Halter G.M."/>
            <person name="Han M.V."/>
            <person name="Heger A."/>
            <person name="Hillier L."/>
            <person name="Hinrichs A.S."/>
            <person name="Holmes I."/>
            <person name="Hoskins R.A."/>
            <person name="Hubisz M.J."/>
            <person name="Hultmark D."/>
            <person name="Huntley M.A."/>
            <person name="Jaffe D.B."/>
            <person name="Jagadeeshan S."/>
            <person name="Jeck W.R."/>
            <person name="Johnson J."/>
            <person name="Jones C.D."/>
            <person name="Jordan W.C."/>
            <person name="Karpen G.H."/>
            <person name="Kataoka E."/>
            <person name="Keightley P.D."/>
            <person name="Kheradpour P."/>
            <person name="Kirkness E.F."/>
            <person name="Koerich L.B."/>
            <person name="Kristiansen K."/>
            <person name="Kudrna D."/>
            <person name="Kulathinal R.J."/>
            <person name="Kumar S."/>
            <person name="Kwok R."/>
            <person name="Lander E."/>
            <person name="Langley C.H."/>
            <person name="Lapoint R."/>
            <person name="Lazzaro B.P."/>
            <person name="Lee S.J."/>
            <person name="Levesque L."/>
            <person name="Li R."/>
            <person name="Lin C.F."/>
            <person name="Lin M.F."/>
            <person name="Lindblad-Toh K."/>
            <person name="Llopart A."/>
            <person name="Long M."/>
            <person name="Low L."/>
            <person name="Lozovsky E."/>
            <person name="Lu J."/>
            <person name="Luo M."/>
            <person name="Machado C.A."/>
            <person name="Makalowski W."/>
            <person name="Marzo M."/>
            <person name="Matsuda M."/>
            <person name="Matzkin L."/>
            <person name="McAllister B."/>
            <person name="McBride C.S."/>
            <person name="McKernan B."/>
            <person name="McKernan K."/>
            <person name="Mendez-Lago M."/>
            <person name="Minx P."/>
            <person name="Mollenhauer M.U."/>
            <person name="Montooth K."/>
            <person name="Mount S.M."/>
            <person name="Mu X."/>
            <person name="Myers E."/>
            <person name="Negre B."/>
            <person name="Newfeld S."/>
            <person name="Nielsen R."/>
            <person name="Noor M.A."/>
            <person name="O'Grady P."/>
            <person name="Pachter L."/>
            <person name="Papaceit M."/>
            <person name="Parisi M.J."/>
            <person name="Parisi M."/>
            <person name="Parts L."/>
            <person name="Pedersen J.S."/>
            <person name="Pesole G."/>
            <person name="Phillippy A.M."/>
            <person name="Ponting C.P."/>
            <person name="Pop M."/>
            <person name="Porcelli D."/>
            <person name="Powell J.R."/>
            <person name="Prohaska S."/>
            <person name="Pruitt K."/>
            <person name="Puig M."/>
            <person name="Quesneville H."/>
            <person name="Ram K.R."/>
            <person name="Rand D."/>
            <person name="Rasmussen M.D."/>
            <person name="Reed L.K."/>
            <person name="Reenan R."/>
            <person name="Reily A."/>
            <person name="Remington K.A."/>
            <person name="Rieger T.T."/>
            <person name="Ritchie M.G."/>
            <person name="Robin C."/>
            <person name="Rogers Y.H."/>
            <person name="Rohde C."/>
            <person name="Rozas J."/>
            <person name="Rubenfield M.J."/>
            <person name="Ruiz A."/>
            <person name="Russo S."/>
            <person name="Salzberg S.L."/>
            <person name="Sanchez-Gracia A."/>
            <person name="Saranga D.J."/>
            <person name="Sato H."/>
            <person name="Schaeffer S.W."/>
            <person name="Schatz M.C."/>
            <person name="Schlenke T."/>
            <person name="Schwartz R."/>
            <person name="Segarra C."/>
            <person name="Singh R.S."/>
            <person name="Sirot L."/>
            <person name="Sirota M."/>
            <person name="Sisneros N.B."/>
            <person name="Smith C.D."/>
            <person name="Smith T.F."/>
            <person name="Spieth J."/>
            <person name="Stage D.E."/>
            <person name="Stark A."/>
            <person name="Stephan W."/>
            <person name="Strausberg R.L."/>
            <person name="Strempel S."/>
            <person name="Sturgill D."/>
            <person name="Sutton G."/>
            <person name="Sutton G.G."/>
            <person name="Tao W."/>
            <person name="Teichmann S."/>
            <person name="Tobari Y.N."/>
            <person name="Tomimura Y."/>
            <person name="Tsolas J.M."/>
            <person name="Valente V.L."/>
            <person name="Venter E."/>
            <person name="Venter J.C."/>
            <person name="Vicario S."/>
            <person name="Vieira F.G."/>
            <person name="Vilella A.J."/>
            <person name="Villasante A."/>
            <person name="Walenz B."/>
            <person name="Wang J."/>
            <person name="Wasserman M."/>
            <person name="Watts T."/>
            <person name="Wilson D."/>
            <person name="Wilson R.K."/>
            <person name="Wing R.A."/>
            <person name="Wolfner M.F."/>
            <person name="Wong A."/>
            <person name="Wong G.K."/>
            <person name="Wu C.I."/>
            <person name="Wu G."/>
            <person name="Yamamoto D."/>
            <person name="Yang H.P."/>
            <person name="Yang S.P."/>
            <person name="Yorke J.A."/>
            <person name="Yoshida K."/>
            <person name="Zdobnov E."/>
            <person name="Zhang P."/>
            <person name="Zhang Y."/>
            <person name="Zimin A.V."/>
            <person name="Baldwin J."/>
            <person name="Abdouelleil A."/>
            <person name="Abdulkadir J."/>
            <person name="Abebe A."/>
            <person name="Abera B."/>
            <person name="Abreu J."/>
            <person name="Acer S.C."/>
            <person name="Aftuck L."/>
            <person name="Alexander A."/>
            <person name="An P."/>
            <person name="Anderson E."/>
            <person name="Anderson S."/>
            <person name="Arachi H."/>
            <person name="Azer M."/>
            <person name="Bachantsang P."/>
            <person name="Barry A."/>
            <person name="Bayul T."/>
            <person name="Berlin A."/>
            <person name="Bessette D."/>
            <person name="Bloom T."/>
            <person name="Blye J."/>
            <person name="Boguslavskiy L."/>
            <person name="Bonnet C."/>
            <person name="Boukhgalter B."/>
            <person name="Bourzgui I."/>
            <person name="Brown A."/>
            <person name="Cahill P."/>
            <person name="Channer S."/>
            <person name="Cheshatsang Y."/>
            <person name="Chuda L."/>
            <person name="Citroen M."/>
            <person name="Collymore A."/>
            <person name="Cooke P."/>
            <person name="Costello M."/>
            <person name="D'Aco K."/>
            <person name="Daza R."/>
            <person name="De Haan G."/>
            <person name="DeGray S."/>
            <person name="DeMaso C."/>
            <person name="Dhargay N."/>
            <person name="Dooley K."/>
            <person name="Dooley E."/>
            <person name="Doricent M."/>
            <person name="Dorje P."/>
            <person name="Dorjee K."/>
            <person name="Dupes A."/>
            <person name="Elong R."/>
            <person name="Falk J."/>
            <person name="Farina A."/>
            <person name="Faro S."/>
            <person name="Ferguson D."/>
            <person name="Fisher S."/>
            <person name="Foley C.D."/>
            <person name="Franke A."/>
            <person name="Friedrich D."/>
            <person name="Gadbois L."/>
            <person name="Gearin G."/>
            <person name="Gearin C.R."/>
            <person name="Giannoukos G."/>
            <person name="Goode T."/>
            <person name="Graham J."/>
            <person name="Grandbois E."/>
            <person name="Grewal S."/>
            <person name="Gyaltsen K."/>
            <person name="Hafez N."/>
            <person name="Hagos B."/>
            <person name="Hall J."/>
            <person name="Henson C."/>
            <person name="Hollinger A."/>
            <person name="Honan T."/>
            <person name="Huard M.D."/>
            <person name="Hughes L."/>
            <person name="Hurhula B."/>
            <person name="Husby M.E."/>
            <person name="Kamat A."/>
            <person name="Kanga B."/>
            <person name="Kashin S."/>
            <person name="Khazanovich D."/>
            <person name="Kisner P."/>
            <person name="Lance K."/>
            <person name="Lara M."/>
            <person name="Lee W."/>
            <person name="Lennon N."/>
            <person name="Letendre F."/>
            <person name="LeVine R."/>
            <person name="Lipovsky A."/>
            <person name="Liu X."/>
            <person name="Liu J."/>
            <person name="Liu S."/>
            <person name="Lokyitsang T."/>
            <person name="Lokyitsang Y."/>
            <person name="Lubonja R."/>
            <person name="Lui A."/>
            <person name="MacDonald P."/>
            <person name="Magnisalis V."/>
            <person name="Maru K."/>
            <person name="Matthews C."/>
            <person name="McCusker W."/>
            <person name="McDonough S."/>
            <person name="Mehta T."/>
            <person name="Meldrim J."/>
            <person name="Meneus L."/>
            <person name="Mihai O."/>
            <person name="Mihalev A."/>
            <person name="Mihova T."/>
            <person name="Mittelman R."/>
            <person name="Mlenga V."/>
            <person name="Montmayeur A."/>
            <person name="Mulrain L."/>
            <person name="Navidi A."/>
            <person name="Naylor J."/>
            <person name="Negash T."/>
            <person name="Nguyen T."/>
            <person name="Nguyen N."/>
            <person name="Nicol R."/>
            <person name="Norbu C."/>
            <person name="Norbu N."/>
            <person name="Novod N."/>
            <person name="O'Neill B."/>
            <person name="Osman S."/>
            <person name="Markiewicz E."/>
            <person name="Oyono O.L."/>
            <person name="Patti C."/>
            <person name="Phunkhang P."/>
            <person name="Pierre F."/>
            <person name="Priest M."/>
            <person name="Raghuraman S."/>
            <person name="Rege F."/>
            <person name="Reyes R."/>
            <person name="Rise C."/>
            <person name="Rogov P."/>
            <person name="Ross K."/>
            <person name="Ryan E."/>
            <person name="Settipalli S."/>
            <person name="Shea T."/>
            <person name="Sherpa N."/>
            <person name="Shi L."/>
            <person name="Shih D."/>
            <person name="Sparrow T."/>
            <person name="Spaulding J."/>
            <person name="Stalker J."/>
            <person name="Stange-Thomann N."/>
            <person name="Stavropoulos S."/>
            <person name="Stone C."/>
            <person name="Strader C."/>
            <person name="Tesfaye S."/>
            <person name="Thomson T."/>
            <person name="Thoulutsang Y."/>
            <person name="Thoulutsang D."/>
            <person name="Topham K."/>
            <person name="Topping I."/>
            <person name="Tsamla T."/>
            <person name="Vassiliev H."/>
            <person name="Vo A."/>
            <person name="Wangchuk T."/>
            <person name="Wangdi T."/>
            <person name="Weiand M."/>
            <person name="Wilkinson J."/>
            <person name="Wilson A."/>
            <person name="Yadav S."/>
            <person name="Young G."/>
            <person name="Yu Q."/>
            <person name="Zembek L."/>
            <person name="Zhong D."/>
            <person name="Zimmer A."/>
            <person name="Zwirko Z."/>
            <person name="Jaffe D.B."/>
            <person name="Alvarez P."/>
            <person name="Brockman W."/>
            <person name="Butler J."/>
            <person name="Chin C."/>
            <person name="Gnerre S."/>
            <person name="Grabherr M."/>
            <person name="Kleber M."/>
            <person name="Mauceli E."/>
            <person name="MacCallum I."/>
        </authorList>
    </citation>
    <scope>NUCLEOTIDE SEQUENCE [LARGE SCALE GENOMIC DNA]</scope>
    <source>
        <strain evidence="9">Tucson 14030-0811.24</strain>
    </source>
</reference>
<dbReference type="GO" id="GO:0008284">
    <property type="term" value="P:positive regulation of cell population proliferation"/>
    <property type="evidence" value="ECO:0007669"/>
    <property type="project" value="TreeGrafter"/>
</dbReference>
<dbReference type="GO" id="GO:0070851">
    <property type="term" value="F:growth factor receptor binding"/>
    <property type="evidence" value="ECO:0007669"/>
    <property type="project" value="TreeGrafter"/>
</dbReference>
<dbReference type="InterPro" id="IPR000072">
    <property type="entry name" value="PDGF/VEGF_dom"/>
</dbReference>
<dbReference type="STRING" id="7260.B4N2K6"/>
<dbReference type="HOGENOM" id="CLU_072899_0_0_1"/>
<feature type="signal peptide" evidence="6">
    <location>
        <begin position="1"/>
        <end position="29"/>
    </location>
</feature>
<evidence type="ECO:0000313" key="9">
    <source>
        <dbReference type="Proteomes" id="UP000007798"/>
    </source>
</evidence>
<feature type="region of interest" description="Disordered" evidence="5">
    <location>
        <begin position="124"/>
        <end position="154"/>
    </location>
</feature>
<dbReference type="Pfam" id="PF00341">
    <property type="entry name" value="PDGF"/>
    <property type="match status" value="1"/>
</dbReference>
<dbReference type="InterPro" id="IPR029034">
    <property type="entry name" value="Cystine-knot_cytokine"/>
</dbReference>
<evidence type="ECO:0000256" key="4">
    <source>
        <dbReference type="RuleBase" id="RU003818"/>
    </source>
</evidence>
<protein>
    <recommendedName>
        <fullName evidence="7">Platelet-derived growth factor (PDGF) family profile domain-containing protein</fullName>
    </recommendedName>
</protein>
<gene>
    <name evidence="8" type="primary">Dwil\GK16524</name>
    <name evidence="8" type="ORF">Dwil_GK16524</name>
</gene>
<dbReference type="SUPFAM" id="SSF57501">
    <property type="entry name" value="Cystine-knot cytokines"/>
    <property type="match status" value="1"/>
</dbReference>
<dbReference type="Proteomes" id="UP000007798">
    <property type="component" value="Unassembled WGS sequence"/>
</dbReference>
<dbReference type="SMART" id="SM00141">
    <property type="entry name" value="PDGF"/>
    <property type="match status" value="1"/>
</dbReference>
<dbReference type="PROSITE" id="PS50278">
    <property type="entry name" value="PDGF_2"/>
    <property type="match status" value="1"/>
</dbReference>
<comment type="similarity">
    <text evidence="1 4">Belongs to the PDGF/VEGF growth factor family.</text>
</comment>
<dbReference type="OrthoDB" id="8878063at2759"/>
<dbReference type="EMBL" id="CH963925">
    <property type="protein sequence ID" value="EDW78595.2"/>
    <property type="molecule type" value="Genomic_DNA"/>
</dbReference>
<keyword evidence="6" id="KW-0732">Signal</keyword>
<dbReference type="InParanoid" id="B4N2K6"/>
<proteinExistence type="inferred from homology"/>
<keyword evidence="2 4" id="KW-0339">Growth factor</keyword>
<evidence type="ECO:0000259" key="7">
    <source>
        <dbReference type="PROSITE" id="PS50278"/>
    </source>
</evidence>
<evidence type="ECO:0000256" key="2">
    <source>
        <dbReference type="ARBA" id="ARBA00023030"/>
    </source>
</evidence>
<dbReference type="GO" id="GO:0051781">
    <property type="term" value="P:positive regulation of cell division"/>
    <property type="evidence" value="ECO:0007669"/>
    <property type="project" value="UniProtKB-KW"/>
</dbReference>
<dbReference type="GO" id="GO:0005615">
    <property type="term" value="C:extracellular space"/>
    <property type="evidence" value="ECO:0007669"/>
    <property type="project" value="TreeGrafter"/>
</dbReference>
<dbReference type="PANTHER" id="PTHR11633:SF1">
    <property type="entry name" value="LD28763P"/>
    <property type="match status" value="1"/>
</dbReference>
<evidence type="ECO:0000256" key="3">
    <source>
        <dbReference type="ARBA" id="ARBA00023246"/>
    </source>
</evidence>
<dbReference type="eggNOG" id="ENOG502S2VW">
    <property type="taxonomic scope" value="Eukaryota"/>
</dbReference>
<dbReference type="GO" id="GO:0008083">
    <property type="term" value="F:growth factor activity"/>
    <property type="evidence" value="ECO:0007669"/>
    <property type="project" value="UniProtKB-KW"/>
</dbReference>
<dbReference type="PANTHER" id="PTHR11633">
    <property type="entry name" value="PLATELET-DERIVED GROWTH FACTOR"/>
    <property type="match status" value="1"/>
</dbReference>
<sequence length="329" mass="35518">MQSRAAHRVEGLHLLHLVFLVLLIRGTTTAGIAQQPSPRFFYAATSSAAVAATSTGAGAGAGDQTKVRLLRQTADESESNSGLTASVANEESSCCQGADMVESVTHQVWNLMEFGNATYDYSEVDGSGESSGRGKSKRSGIPMAKGANCSPQPTIVELKPPPGSDFHYTPACTRINRCNGCCSSALISCQPTVTETVEMRVRKIGAGIKPGIIVVSVEQHVSCKCDCRIKAEDCNNTQLYRKDLCRCECQNTDARDKCLKQTDHKYWDDANCTCGCRLYQSCTTGTIFDESQCKCTDPSATATSQFVDRKRFIVQAVPVETDNSTLYSV</sequence>
<organism evidence="8 9">
    <name type="scientific">Drosophila willistoni</name>
    <name type="common">Fruit fly</name>
    <dbReference type="NCBI Taxonomy" id="7260"/>
    <lineage>
        <taxon>Eukaryota</taxon>
        <taxon>Metazoa</taxon>
        <taxon>Ecdysozoa</taxon>
        <taxon>Arthropoda</taxon>
        <taxon>Hexapoda</taxon>
        <taxon>Insecta</taxon>
        <taxon>Pterygota</taxon>
        <taxon>Neoptera</taxon>
        <taxon>Endopterygota</taxon>
        <taxon>Diptera</taxon>
        <taxon>Brachycera</taxon>
        <taxon>Muscomorpha</taxon>
        <taxon>Ephydroidea</taxon>
        <taxon>Drosophilidae</taxon>
        <taxon>Drosophila</taxon>
        <taxon>Sophophora</taxon>
    </lineage>
</organism>
<evidence type="ECO:0000313" key="8">
    <source>
        <dbReference type="EMBL" id="EDW78595.2"/>
    </source>
</evidence>
<accession>B4N2K6</accession>
<evidence type="ECO:0000256" key="1">
    <source>
        <dbReference type="ARBA" id="ARBA00006686"/>
    </source>
</evidence>
<dbReference type="GO" id="GO:0016020">
    <property type="term" value="C:membrane"/>
    <property type="evidence" value="ECO:0007669"/>
    <property type="project" value="InterPro"/>
</dbReference>
<name>B4N2K6_DROWI</name>
<evidence type="ECO:0000256" key="5">
    <source>
        <dbReference type="SAM" id="MobiDB-lite"/>
    </source>
</evidence>
<dbReference type="AlphaFoldDB" id="B4N2K6"/>
<feature type="domain" description="Platelet-derived growth factor (PDGF) family profile" evidence="7">
    <location>
        <begin position="136"/>
        <end position="230"/>
    </location>
</feature>
<dbReference type="Gene3D" id="2.10.90.10">
    <property type="entry name" value="Cystine-knot cytokines"/>
    <property type="match status" value="1"/>
</dbReference>